<dbReference type="PANTHER" id="PTHR48100:SF1">
    <property type="entry name" value="HISTIDINE PHOSPHATASE FAMILY PROTEIN-RELATED"/>
    <property type="match status" value="1"/>
</dbReference>
<dbReference type="PROSITE" id="PS00175">
    <property type="entry name" value="PG_MUTASE"/>
    <property type="match status" value="1"/>
</dbReference>
<dbReference type="GO" id="GO:0016791">
    <property type="term" value="F:phosphatase activity"/>
    <property type="evidence" value="ECO:0007669"/>
    <property type="project" value="TreeGrafter"/>
</dbReference>
<sequence length="202" mass="23246">MNIYIARHGETKWNIEGRMQGFKNSDLTQRGISDARSLGESLKDIDFDCIYSSPLGRALDTAKYIRQDDNTKIILDDSLKELNLGLWEGMTHEEIKEKYPIQYNNFREHPESFESQGGESFLELIKRVEKGLNNIIKDENHENILIVTHTCVIKAISIIVKGNDVKDFWNLPFINNTSLTILEVINKEIKVLLEADVSHLKQ</sequence>
<evidence type="ECO:0000313" key="5">
    <source>
        <dbReference type="EMBL" id="PPK47000.1"/>
    </source>
</evidence>
<dbReference type="PANTHER" id="PTHR48100">
    <property type="entry name" value="BROAD-SPECIFICITY PHOSPHATASE YOR283W-RELATED"/>
    <property type="match status" value="1"/>
</dbReference>
<dbReference type="GO" id="GO:0005737">
    <property type="term" value="C:cytoplasm"/>
    <property type="evidence" value="ECO:0007669"/>
    <property type="project" value="TreeGrafter"/>
</dbReference>
<evidence type="ECO:0000256" key="1">
    <source>
        <dbReference type="ARBA" id="ARBA00023152"/>
    </source>
</evidence>
<dbReference type="GO" id="GO:0005524">
    <property type="term" value="F:ATP binding"/>
    <property type="evidence" value="ECO:0007669"/>
    <property type="project" value="InterPro"/>
</dbReference>
<dbReference type="GO" id="GO:0006003">
    <property type="term" value="P:fructose 2,6-bisphosphate metabolic process"/>
    <property type="evidence" value="ECO:0007669"/>
    <property type="project" value="InterPro"/>
</dbReference>
<dbReference type="PRINTS" id="PR00991">
    <property type="entry name" value="6PFRUCTKNASE"/>
</dbReference>
<name>A0A2S6FW31_9CLOT</name>
<evidence type="ECO:0000256" key="4">
    <source>
        <dbReference type="PIRSR" id="PIRSR613078-2"/>
    </source>
</evidence>
<evidence type="ECO:0000256" key="2">
    <source>
        <dbReference type="ARBA" id="ARBA00023235"/>
    </source>
</evidence>
<dbReference type="InterPro" id="IPR029033">
    <property type="entry name" value="His_PPase_superfam"/>
</dbReference>
<reference evidence="5 6" key="1">
    <citation type="submission" date="2018-02" db="EMBL/GenBank/DDBJ databases">
        <title>Genomic Encyclopedia of Archaeal and Bacterial Type Strains, Phase II (KMG-II): from individual species to whole genera.</title>
        <authorList>
            <person name="Goeker M."/>
        </authorList>
    </citation>
    <scope>NUCLEOTIDE SEQUENCE [LARGE SCALE GENOMIC DNA]</scope>
    <source>
        <strain evidence="5 6">DSM 15099</strain>
    </source>
</reference>
<feature type="active site" description="Tele-phosphohistidine intermediate" evidence="3">
    <location>
        <position position="8"/>
    </location>
</feature>
<dbReference type="Gene3D" id="3.40.50.1240">
    <property type="entry name" value="Phosphoglycerate mutase-like"/>
    <property type="match status" value="1"/>
</dbReference>
<evidence type="ECO:0000313" key="6">
    <source>
        <dbReference type="Proteomes" id="UP000239863"/>
    </source>
</evidence>
<protein>
    <submittedName>
        <fullName evidence="5">Putative phosphoglycerate mutase</fullName>
    </submittedName>
</protein>
<organism evidence="5 6">
    <name type="scientific">Clostridium algidicarnis DSM 15099</name>
    <dbReference type="NCBI Taxonomy" id="1121295"/>
    <lineage>
        <taxon>Bacteria</taxon>
        <taxon>Bacillati</taxon>
        <taxon>Bacillota</taxon>
        <taxon>Clostridia</taxon>
        <taxon>Eubacteriales</taxon>
        <taxon>Clostridiaceae</taxon>
        <taxon>Clostridium</taxon>
    </lineage>
</organism>
<dbReference type="Pfam" id="PF00300">
    <property type="entry name" value="His_Phos_1"/>
    <property type="match status" value="1"/>
</dbReference>
<dbReference type="OrthoDB" id="9781415at2"/>
<comment type="caution">
    <text evidence="5">The sequence shown here is derived from an EMBL/GenBank/DDBJ whole genome shotgun (WGS) entry which is preliminary data.</text>
</comment>
<dbReference type="Proteomes" id="UP000239863">
    <property type="component" value="Unassembled WGS sequence"/>
</dbReference>
<accession>A0A2S6FW31</accession>
<dbReference type="InterPro" id="IPR003094">
    <property type="entry name" value="6Pfruct_kin"/>
</dbReference>
<dbReference type="InterPro" id="IPR001345">
    <property type="entry name" value="PG/BPGM_mutase_AS"/>
</dbReference>
<keyword evidence="1" id="KW-0324">Glycolysis</keyword>
<feature type="binding site" evidence="4">
    <location>
        <position position="57"/>
    </location>
    <ligand>
        <name>substrate</name>
    </ligand>
</feature>
<dbReference type="EMBL" id="PTIS01000014">
    <property type="protein sequence ID" value="PPK47000.1"/>
    <property type="molecule type" value="Genomic_DNA"/>
</dbReference>
<dbReference type="SMART" id="SM00855">
    <property type="entry name" value="PGAM"/>
    <property type="match status" value="1"/>
</dbReference>
<dbReference type="CDD" id="cd07067">
    <property type="entry name" value="HP_PGM_like"/>
    <property type="match status" value="1"/>
</dbReference>
<dbReference type="STRING" id="37659.GCA_000703125_01315"/>
<dbReference type="SUPFAM" id="SSF53254">
    <property type="entry name" value="Phosphoglycerate mutase-like"/>
    <property type="match status" value="1"/>
</dbReference>
<gene>
    <name evidence="5" type="ORF">BD821_11440</name>
</gene>
<dbReference type="InterPro" id="IPR013078">
    <property type="entry name" value="His_Pase_superF_clade-1"/>
</dbReference>
<dbReference type="InterPro" id="IPR050275">
    <property type="entry name" value="PGM_Phosphatase"/>
</dbReference>
<evidence type="ECO:0000256" key="3">
    <source>
        <dbReference type="PIRSR" id="PIRSR613078-1"/>
    </source>
</evidence>
<proteinExistence type="predicted"/>
<feature type="binding site" evidence="4">
    <location>
        <begin position="7"/>
        <end position="14"/>
    </location>
    <ligand>
        <name>substrate</name>
    </ligand>
</feature>
<dbReference type="RefSeq" id="WP_104410335.1">
    <property type="nucleotide sequence ID" value="NZ_PTIS01000014.1"/>
</dbReference>
<dbReference type="AlphaFoldDB" id="A0A2S6FW31"/>
<keyword evidence="2" id="KW-0413">Isomerase</keyword>
<feature type="active site" description="Proton donor/acceptor" evidence="3">
    <location>
        <position position="81"/>
    </location>
</feature>